<dbReference type="Pfam" id="PF10373">
    <property type="entry name" value="EST1_DNA_bind"/>
    <property type="match status" value="1"/>
</dbReference>
<evidence type="ECO:0000256" key="1">
    <source>
        <dbReference type="ARBA" id="ARBA00023161"/>
    </source>
</evidence>
<dbReference type="GO" id="GO:0000184">
    <property type="term" value="P:nuclear-transcribed mRNA catabolic process, nonsense-mediated decay"/>
    <property type="evidence" value="ECO:0007669"/>
    <property type="project" value="UniProtKB-KW"/>
</dbReference>
<proteinExistence type="predicted"/>
<dbReference type="GO" id="GO:0042162">
    <property type="term" value="F:telomeric DNA binding"/>
    <property type="evidence" value="ECO:0007669"/>
    <property type="project" value="TreeGrafter"/>
</dbReference>
<evidence type="ECO:0000313" key="3">
    <source>
        <dbReference type="EMBL" id="VDK47439.1"/>
    </source>
</evidence>
<reference evidence="5" key="1">
    <citation type="submission" date="2017-02" db="UniProtKB">
        <authorList>
            <consortium name="WormBaseParasite"/>
        </authorList>
    </citation>
    <scope>IDENTIFICATION</scope>
</reference>
<dbReference type="GO" id="GO:0070034">
    <property type="term" value="F:telomerase RNA binding"/>
    <property type="evidence" value="ECO:0007669"/>
    <property type="project" value="TreeGrafter"/>
</dbReference>
<dbReference type="Gene3D" id="1.25.40.10">
    <property type="entry name" value="Tetratricopeptide repeat domain"/>
    <property type="match status" value="1"/>
</dbReference>
<dbReference type="PANTHER" id="PTHR15696:SF0">
    <property type="entry name" value="TELOMERASE-BINDING PROTEIN EST1A"/>
    <property type="match status" value="1"/>
</dbReference>
<sequence>MSTLREENRLWQQIKQLQYIPKENRNEYNYRTPLLTLIEKVFVTDLQFAFEQHADLLYFNVLREQIDLFKKQTPMKSNERMLKTQMYTAIYESLGELANLSVVVQDKYGFAINDVPMISSMCPHAIRLPSSSSSAPTSDPVNSSPPPRLSPLLIARFSHFICIRMGDLFRYLGDTQMARELYTCAFRANPDDGQSCNQVLTATIIALVESIEKHYLEALYYHVLAMNARESFTPASANIEQIFNKFASINIEDDNNDYDSVFLKVIGRCHSLSSLDKNVFERMHESLRDSKRKIDYSTKLRMYFVILVSVWYQLGVSQDEVKCSNYIVNIITDHFSFLLQLSLMEDQATEIKQQLLSTLWIHVSWIETKKISLVNRIADDLKWIRNLACLIDDYDPNLTLKCENIHFVPLSFLDYERASVESLVSRLTIILLRTLKSYRISDLPNEHFTAFIDAHSSSFAERRRQRVSRTAAVLSSI</sequence>
<evidence type="ECO:0000259" key="2">
    <source>
        <dbReference type="Pfam" id="PF10373"/>
    </source>
</evidence>
<dbReference type="AlphaFoldDB" id="A0A0M3JXD4"/>
<dbReference type="InterPro" id="IPR018834">
    <property type="entry name" value="DNA/RNA-bd_Est1-type"/>
</dbReference>
<organism evidence="5">
    <name type="scientific">Anisakis simplex</name>
    <name type="common">Herring worm</name>
    <dbReference type="NCBI Taxonomy" id="6269"/>
    <lineage>
        <taxon>Eukaryota</taxon>
        <taxon>Metazoa</taxon>
        <taxon>Ecdysozoa</taxon>
        <taxon>Nematoda</taxon>
        <taxon>Chromadorea</taxon>
        <taxon>Rhabditida</taxon>
        <taxon>Spirurina</taxon>
        <taxon>Ascaridomorpha</taxon>
        <taxon>Ascaridoidea</taxon>
        <taxon>Anisakidae</taxon>
        <taxon>Anisakis</taxon>
        <taxon>Anisakis simplex complex</taxon>
    </lineage>
</organism>
<evidence type="ECO:0000313" key="4">
    <source>
        <dbReference type="Proteomes" id="UP000267096"/>
    </source>
</evidence>
<dbReference type="GO" id="GO:0005697">
    <property type="term" value="C:telomerase holoenzyme complex"/>
    <property type="evidence" value="ECO:0007669"/>
    <property type="project" value="TreeGrafter"/>
</dbReference>
<dbReference type="EMBL" id="UYRR01031194">
    <property type="protein sequence ID" value="VDK47439.1"/>
    <property type="molecule type" value="Genomic_DNA"/>
</dbReference>
<reference evidence="3 4" key="2">
    <citation type="submission" date="2018-11" db="EMBL/GenBank/DDBJ databases">
        <authorList>
            <consortium name="Pathogen Informatics"/>
        </authorList>
    </citation>
    <scope>NUCLEOTIDE SEQUENCE [LARGE SCALE GENOMIC DNA]</scope>
</reference>
<keyword evidence="1" id="KW-0866">Nonsense-mediated mRNA decay</keyword>
<keyword evidence="4" id="KW-1185">Reference proteome</keyword>
<protein>
    <submittedName>
        <fullName evidence="5">EST1_DNA_bind domain-containing protein</fullName>
    </submittedName>
</protein>
<evidence type="ECO:0000313" key="5">
    <source>
        <dbReference type="WBParaSite" id="ASIM_0001300401-mRNA-1"/>
    </source>
</evidence>
<feature type="domain" description="DNA/RNA-binding" evidence="2">
    <location>
        <begin position="178"/>
        <end position="376"/>
    </location>
</feature>
<gene>
    <name evidence="3" type="ORF">ASIM_LOCUS12470</name>
</gene>
<dbReference type="PANTHER" id="PTHR15696">
    <property type="entry name" value="SMG-7 SUPPRESSOR WITH MORPHOLOGICAL EFFECT ON GENITALIA PROTEIN 7"/>
    <property type="match status" value="1"/>
</dbReference>
<dbReference type="InterPro" id="IPR045153">
    <property type="entry name" value="Est1/Ebs1-like"/>
</dbReference>
<accession>A0A0M3JXD4</accession>
<name>A0A0M3JXD4_ANISI</name>
<dbReference type="Proteomes" id="UP000267096">
    <property type="component" value="Unassembled WGS sequence"/>
</dbReference>
<dbReference type="SUPFAM" id="SSF48452">
    <property type="entry name" value="TPR-like"/>
    <property type="match status" value="1"/>
</dbReference>
<dbReference type="InterPro" id="IPR011990">
    <property type="entry name" value="TPR-like_helical_dom_sf"/>
</dbReference>
<dbReference type="OrthoDB" id="5843709at2759"/>
<dbReference type="WBParaSite" id="ASIM_0001300401-mRNA-1">
    <property type="protein sequence ID" value="ASIM_0001300401-mRNA-1"/>
    <property type="gene ID" value="ASIM_0001300401"/>
</dbReference>